<evidence type="ECO:0000256" key="1">
    <source>
        <dbReference type="ARBA" id="ARBA00004141"/>
    </source>
</evidence>
<dbReference type="GO" id="GO:0016020">
    <property type="term" value="C:membrane"/>
    <property type="evidence" value="ECO:0007669"/>
    <property type="project" value="UniProtKB-SubCell"/>
</dbReference>
<keyword evidence="4 5" id="KW-0472">Membrane</keyword>
<feature type="transmembrane region" description="Helical" evidence="5">
    <location>
        <begin position="168"/>
        <end position="192"/>
    </location>
</feature>
<feature type="transmembrane region" description="Helical" evidence="5">
    <location>
        <begin position="12"/>
        <end position="35"/>
    </location>
</feature>
<comment type="caution">
    <text evidence="7">The sequence shown here is derived from an EMBL/GenBank/DDBJ whole genome shotgun (WGS) entry which is preliminary data.</text>
</comment>
<evidence type="ECO:0000256" key="2">
    <source>
        <dbReference type="ARBA" id="ARBA00022692"/>
    </source>
</evidence>
<keyword evidence="3 5" id="KW-1133">Transmembrane helix</keyword>
<feature type="transmembrane region" description="Helical" evidence="5">
    <location>
        <begin position="119"/>
        <end position="139"/>
    </location>
</feature>
<dbReference type="OrthoDB" id="5547497at2759"/>
<evidence type="ECO:0000256" key="3">
    <source>
        <dbReference type="ARBA" id="ARBA00022989"/>
    </source>
</evidence>
<sequence length="357" mass="40322">MGERDWSQGLGYQYISIFTVVACYWVISILTVFVNKSLLSAQHDFDAPLFVTWFQCVFTVAVCFLMKRLSLICGRCGLSQFPNQPYNFKLLVKILPLSIIFVGMITFNNLCLKYVNVAFYYLARSLTTVTNVIFTFILLHQRVSGKAILCCLVITLGYFLGIEEELFHASLTFNGVVFGILSSCCVSLNSIYTKKVLPIVDNSAWTLTFYNNVNASLLFIPLIYFVGEFPERIIVHEIESVHFWLLMVVGGICGVSIGFVTAMQIKLTSPLTHNISGTAKACAQTVIAVWSYNDIKPWMWWCSNWIVLIGSGLYARVQQLDMERLYKDKKSKTLPLSTDDAVSKQALLGDVDEERDI</sequence>
<dbReference type="InterPro" id="IPR004853">
    <property type="entry name" value="Sugar_P_trans_dom"/>
</dbReference>
<dbReference type="Pfam" id="PF03151">
    <property type="entry name" value="TPT"/>
    <property type="match status" value="1"/>
</dbReference>
<evidence type="ECO:0000256" key="4">
    <source>
        <dbReference type="ARBA" id="ARBA00023136"/>
    </source>
</evidence>
<dbReference type="AlphaFoldDB" id="A0A8J2KVS4"/>
<organism evidence="7 8">
    <name type="scientific">Allacma fusca</name>
    <dbReference type="NCBI Taxonomy" id="39272"/>
    <lineage>
        <taxon>Eukaryota</taxon>
        <taxon>Metazoa</taxon>
        <taxon>Ecdysozoa</taxon>
        <taxon>Arthropoda</taxon>
        <taxon>Hexapoda</taxon>
        <taxon>Collembola</taxon>
        <taxon>Symphypleona</taxon>
        <taxon>Sminthuridae</taxon>
        <taxon>Allacma</taxon>
    </lineage>
</organism>
<gene>
    <name evidence="7" type="ORF">AFUS01_LOCUS32657</name>
</gene>
<feature type="transmembrane region" description="Helical" evidence="5">
    <location>
        <begin position="86"/>
        <end position="107"/>
    </location>
</feature>
<evidence type="ECO:0000313" key="7">
    <source>
        <dbReference type="EMBL" id="CAG7822376.1"/>
    </source>
</evidence>
<protein>
    <recommendedName>
        <fullName evidence="6">Sugar phosphate transporter domain-containing protein</fullName>
    </recommendedName>
</protein>
<feature type="domain" description="Sugar phosphate transporter" evidence="6">
    <location>
        <begin position="18"/>
        <end position="290"/>
    </location>
</feature>
<dbReference type="EMBL" id="CAJVCH010526223">
    <property type="protein sequence ID" value="CAG7822376.1"/>
    <property type="molecule type" value="Genomic_DNA"/>
</dbReference>
<evidence type="ECO:0000256" key="5">
    <source>
        <dbReference type="SAM" id="Phobius"/>
    </source>
</evidence>
<proteinExistence type="predicted"/>
<name>A0A8J2KVS4_9HEXA</name>
<evidence type="ECO:0000313" key="8">
    <source>
        <dbReference type="Proteomes" id="UP000708208"/>
    </source>
</evidence>
<accession>A0A8J2KVS4</accession>
<keyword evidence="2 5" id="KW-0812">Transmembrane</keyword>
<evidence type="ECO:0000259" key="6">
    <source>
        <dbReference type="Pfam" id="PF03151"/>
    </source>
</evidence>
<feature type="transmembrane region" description="Helical" evidence="5">
    <location>
        <begin position="204"/>
        <end position="226"/>
    </location>
</feature>
<dbReference type="PROSITE" id="PS51257">
    <property type="entry name" value="PROKAR_LIPOPROTEIN"/>
    <property type="match status" value="1"/>
</dbReference>
<dbReference type="InterPro" id="IPR050186">
    <property type="entry name" value="TPT_transporter"/>
</dbReference>
<comment type="subcellular location">
    <subcellularLocation>
        <location evidence="1">Membrane</location>
        <topology evidence="1">Multi-pass membrane protein</topology>
    </subcellularLocation>
</comment>
<dbReference type="Proteomes" id="UP000708208">
    <property type="component" value="Unassembled WGS sequence"/>
</dbReference>
<feature type="transmembrane region" description="Helical" evidence="5">
    <location>
        <begin position="241"/>
        <end position="263"/>
    </location>
</feature>
<feature type="transmembrane region" description="Helical" evidence="5">
    <location>
        <begin position="47"/>
        <end position="66"/>
    </location>
</feature>
<keyword evidence="8" id="KW-1185">Reference proteome</keyword>
<dbReference type="PANTHER" id="PTHR11132">
    <property type="entry name" value="SOLUTE CARRIER FAMILY 35"/>
    <property type="match status" value="1"/>
</dbReference>
<feature type="transmembrane region" description="Helical" evidence="5">
    <location>
        <begin position="146"/>
        <end position="162"/>
    </location>
</feature>
<reference evidence="7" key="1">
    <citation type="submission" date="2021-06" db="EMBL/GenBank/DDBJ databases">
        <authorList>
            <person name="Hodson N. C."/>
            <person name="Mongue J. A."/>
            <person name="Jaron S. K."/>
        </authorList>
    </citation>
    <scope>NUCLEOTIDE SEQUENCE</scope>
</reference>